<dbReference type="PANTHER" id="PTHR24321">
    <property type="entry name" value="DEHYDROGENASES, SHORT CHAIN"/>
    <property type="match status" value="1"/>
</dbReference>
<dbReference type="PROSITE" id="PS00061">
    <property type="entry name" value="ADH_SHORT"/>
    <property type="match status" value="1"/>
</dbReference>
<comment type="similarity">
    <text evidence="1">Belongs to the short-chain dehydrogenases/reductases (SDR) family.</text>
</comment>
<reference evidence="3 4" key="1">
    <citation type="submission" date="2019-10" db="EMBL/GenBank/DDBJ databases">
        <title>Whole-genome sequence of the extremophile Heliorestis acidaminivorans DSM 24790.</title>
        <authorList>
            <person name="Kyndt J.A."/>
            <person name="Meyer T.E."/>
        </authorList>
    </citation>
    <scope>NUCLEOTIDE SEQUENCE [LARGE SCALE GENOMIC DNA]</scope>
    <source>
        <strain evidence="3 4">DSM 24790</strain>
    </source>
</reference>
<name>A0A6I0F2E8_9FIRM</name>
<keyword evidence="4" id="KW-1185">Reference proteome</keyword>
<evidence type="ECO:0000256" key="1">
    <source>
        <dbReference type="ARBA" id="ARBA00006484"/>
    </source>
</evidence>
<evidence type="ECO:0000313" key="4">
    <source>
        <dbReference type="Proteomes" id="UP000468766"/>
    </source>
</evidence>
<dbReference type="Gene3D" id="3.40.50.720">
    <property type="entry name" value="NAD(P)-binding Rossmann-like Domain"/>
    <property type="match status" value="1"/>
</dbReference>
<dbReference type="PRINTS" id="PR00081">
    <property type="entry name" value="GDHRDH"/>
</dbReference>
<comment type="caution">
    <text evidence="3">The sequence shown here is derived from an EMBL/GenBank/DDBJ whole genome shotgun (WGS) entry which is preliminary data.</text>
</comment>
<dbReference type="GO" id="GO:0008206">
    <property type="term" value="P:bile acid metabolic process"/>
    <property type="evidence" value="ECO:0007669"/>
    <property type="project" value="UniProtKB-ARBA"/>
</dbReference>
<accession>A0A6I0F2E8</accession>
<gene>
    <name evidence="3" type="ORF">F9B85_05625</name>
</gene>
<dbReference type="InterPro" id="IPR020904">
    <property type="entry name" value="Sc_DH/Rdtase_CS"/>
</dbReference>
<dbReference type="InterPro" id="IPR036291">
    <property type="entry name" value="NAD(P)-bd_dom_sf"/>
</dbReference>
<keyword evidence="2 3" id="KW-0560">Oxidoreductase</keyword>
<dbReference type="OrthoDB" id="9803333at2"/>
<evidence type="ECO:0000256" key="2">
    <source>
        <dbReference type="ARBA" id="ARBA00023002"/>
    </source>
</evidence>
<sequence>MIFNNKVVIITGAGQGIGEAIAMAYARKGASVVIAEKEITTGEKVAQAILALQDSESIMTTVHFIQTDVRSPSAIVHLMEKTYELYGRIDILINNAAISFWKSPYELSVEEWDEVMETNLRGYFLCAREAGKYMKKTGGGSIVNIASTRALMSEPNSEAYGASKGAILALTHALALSFASDHITVNAINPGWIETKSYDTLLKQDHLQHPSQRVGKPEDIARACLFLTQQENDFITATNLVIDGGMTRKMIYI</sequence>
<dbReference type="PRINTS" id="PR00080">
    <property type="entry name" value="SDRFAMILY"/>
</dbReference>
<dbReference type="PANTHER" id="PTHR24321:SF8">
    <property type="entry name" value="ESTRADIOL 17-BETA-DEHYDROGENASE 8-RELATED"/>
    <property type="match status" value="1"/>
</dbReference>
<dbReference type="FunFam" id="3.40.50.720:FF:000084">
    <property type="entry name" value="Short-chain dehydrogenase reductase"/>
    <property type="match status" value="1"/>
</dbReference>
<proteinExistence type="inferred from homology"/>
<dbReference type="AlphaFoldDB" id="A0A6I0F2E8"/>
<dbReference type="EMBL" id="WBXO01000003">
    <property type="protein sequence ID" value="KAB2953498.1"/>
    <property type="molecule type" value="Genomic_DNA"/>
</dbReference>
<dbReference type="Proteomes" id="UP000468766">
    <property type="component" value="Unassembled WGS sequence"/>
</dbReference>
<dbReference type="GO" id="GO:0047936">
    <property type="term" value="F:glucose 1-dehydrogenase [NAD(P)+] activity"/>
    <property type="evidence" value="ECO:0007669"/>
    <property type="project" value="UniProtKB-EC"/>
</dbReference>
<protein>
    <submittedName>
        <fullName evidence="3">Glucose 1-dehydrogenase</fullName>
        <ecNumber evidence="3">1.1.1.47</ecNumber>
    </submittedName>
</protein>
<evidence type="ECO:0000313" key="3">
    <source>
        <dbReference type="EMBL" id="KAB2953498.1"/>
    </source>
</evidence>
<dbReference type="Pfam" id="PF13561">
    <property type="entry name" value="adh_short_C2"/>
    <property type="match status" value="1"/>
</dbReference>
<dbReference type="InterPro" id="IPR002347">
    <property type="entry name" value="SDR_fam"/>
</dbReference>
<dbReference type="NCBIfam" id="NF005559">
    <property type="entry name" value="PRK07231.1"/>
    <property type="match status" value="1"/>
</dbReference>
<organism evidence="3 4">
    <name type="scientific">Heliorestis acidaminivorans</name>
    <dbReference type="NCBI Taxonomy" id="553427"/>
    <lineage>
        <taxon>Bacteria</taxon>
        <taxon>Bacillati</taxon>
        <taxon>Bacillota</taxon>
        <taxon>Clostridia</taxon>
        <taxon>Eubacteriales</taxon>
        <taxon>Heliobacteriaceae</taxon>
        <taxon>Heliorestis</taxon>
    </lineage>
</organism>
<dbReference type="EC" id="1.1.1.47" evidence="3"/>
<dbReference type="SUPFAM" id="SSF51735">
    <property type="entry name" value="NAD(P)-binding Rossmann-fold domains"/>
    <property type="match status" value="1"/>
</dbReference>